<dbReference type="PANTHER" id="PTHR37533:SF2">
    <property type="entry name" value="FLAGELLAR HOOK-LENGTH CONTROL PROTEIN"/>
    <property type="match status" value="1"/>
</dbReference>
<proteinExistence type="predicted"/>
<feature type="domain" description="Flagellar hook-length control protein-like C-terminal" evidence="2">
    <location>
        <begin position="301"/>
        <end position="379"/>
    </location>
</feature>
<keyword evidence="4" id="KW-1185">Reference proteome</keyword>
<protein>
    <recommendedName>
        <fullName evidence="2">Flagellar hook-length control protein-like C-terminal domain-containing protein</fullName>
    </recommendedName>
</protein>
<gene>
    <name evidence="3" type="ORF">BTE48_02725</name>
</gene>
<feature type="region of interest" description="Disordered" evidence="1">
    <location>
        <begin position="43"/>
        <end position="96"/>
    </location>
</feature>
<dbReference type="STRING" id="64969.SAMN02745127_00295"/>
<feature type="region of interest" description="Disordered" evidence="1">
    <location>
        <begin position="375"/>
        <end position="410"/>
    </location>
</feature>
<comment type="caution">
    <text evidence="3">The sequence shown here is derived from an EMBL/GenBank/DDBJ whole genome shotgun (WGS) entry which is preliminary data.</text>
</comment>
<dbReference type="Proteomes" id="UP000191418">
    <property type="component" value="Unassembled WGS sequence"/>
</dbReference>
<dbReference type="InterPro" id="IPR021136">
    <property type="entry name" value="Flagellar_hook_control-like_C"/>
</dbReference>
<sequence length="424" mass="46008">MSISQSQTVQDVLSTSLKGMLSNKQNAAKFGTEAFNIALQSASNSSDGWSLSQSKNVAQGNEAPLGGNHMPRVSKSISDASTEKTKEREEVTEQSVKDRLAEAGIDIDTLEQQVVGSGLMTSDEFNELLESPDDFFAQLNQWLEEEPLFARSLMAQFPQLAEVVKKEMIQQSMRQEAISYDDMLVEESESAAKLVGKLLDEKGRQQSSDDSLNRERFFSQLLMQKATDSSAKPSGFAFDLAATLSGSTEKTLLAAGHSPDALSSHGLKFAQSLGGESRALPQLPILKGLPGQPGATEALNERIMMMRAKGLQMAEIRLDPPELGALTVKVKVTEGNTSIQFHSPHLEVREALESQVQRLREMMDSAGITLGDVGVSDQSLSERSEDGYASHNAGGSFGHNESEEDSQMEPVIVKQSLGLVDYFA</sequence>
<evidence type="ECO:0000256" key="1">
    <source>
        <dbReference type="SAM" id="MobiDB-lite"/>
    </source>
</evidence>
<reference evidence="3 4" key="1">
    <citation type="submission" date="2017-01" db="EMBL/GenBank/DDBJ databases">
        <title>Genome Sequencing of a Marine Spirillum, Oceanospirillum multiglobuliferum ATCC 33336, from Japan.</title>
        <authorList>
            <person name="Carney J.G."/>
            <person name="Trachtenberg A.M."/>
            <person name="Rheaume B.A."/>
            <person name="Linnane J.D."/>
            <person name="Pitts N.L."/>
            <person name="Mykles D.L."/>
            <person name="Maclea K.S."/>
        </authorList>
    </citation>
    <scope>NUCLEOTIDE SEQUENCE [LARGE SCALE GENOMIC DNA]</scope>
    <source>
        <strain evidence="3 4">ATCC 33336</strain>
    </source>
</reference>
<evidence type="ECO:0000313" key="3">
    <source>
        <dbReference type="EMBL" id="OPX56807.1"/>
    </source>
</evidence>
<accession>A0A1T4L465</accession>
<evidence type="ECO:0000259" key="2">
    <source>
        <dbReference type="Pfam" id="PF02120"/>
    </source>
</evidence>
<name>A0A1T4L465_9GAMM</name>
<dbReference type="EMBL" id="MTSM01000002">
    <property type="protein sequence ID" value="OPX56807.1"/>
    <property type="molecule type" value="Genomic_DNA"/>
</dbReference>
<dbReference type="Pfam" id="PF02120">
    <property type="entry name" value="Flg_hook"/>
    <property type="match status" value="1"/>
</dbReference>
<dbReference type="RefSeq" id="WP_078743923.1">
    <property type="nucleotide sequence ID" value="NZ_FUXG01000002.1"/>
</dbReference>
<dbReference type="CDD" id="cd17470">
    <property type="entry name" value="T3SS_Flik_C"/>
    <property type="match status" value="1"/>
</dbReference>
<dbReference type="PANTHER" id="PTHR37533">
    <property type="entry name" value="FLAGELLAR HOOK-LENGTH CONTROL PROTEIN"/>
    <property type="match status" value="1"/>
</dbReference>
<dbReference type="OrthoDB" id="1792985at2"/>
<feature type="compositionally biased region" description="Basic and acidic residues" evidence="1">
    <location>
        <begin position="81"/>
        <end position="96"/>
    </location>
</feature>
<feature type="compositionally biased region" description="Polar residues" evidence="1">
    <location>
        <begin position="43"/>
        <end position="59"/>
    </location>
</feature>
<dbReference type="Gene3D" id="3.30.750.140">
    <property type="match status" value="1"/>
</dbReference>
<dbReference type="AlphaFoldDB" id="A0A1T4L465"/>
<dbReference type="InterPro" id="IPR052563">
    <property type="entry name" value="FliK"/>
</dbReference>
<dbReference type="InterPro" id="IPR038610">
    <property type="entry name" value="FliK-like_C_sf"/>
</dbReference>
<evidence type="ECO:0000313" key="4">
    <source>
        <dbReference type="Proteomes" id="UP000191418"/>
    </source>
</evidence>
<organism evidence="3 4">
    <name type="scientific">Oceanospirillum multiglobuliferum</name>
    <dbReference type="NCBI Taxonomy" id="64969"/>
    <lineage>
        <taxon>Bacteria</taxon>
        <taxon>Pseudomonadati</taxon>
        <taxon>Pseudomonadota</taxon>
        <taxon>Gammaproteobacteria</taxon>
        <taxon>Oceanospirillales</taxon>
        <taxon>Oceanospirillaceae</taxon>
        <taxon>Oceanospirillum</taxon>
    </lineage>
</organism>